<reference evidence="2" key="1">
    <citation type="submission" date="2024-07" db="EMBL/GenBank/DDBJ databases">
        <title>Two chromosome-level genome assemblies of Korean endemic species Abeliophyllum distichum and Forsythia ovata (Oleaceae).</title>
        <authorList>
            <person name="Jang H."/>
        </authorList>
    </citation>
    <scope>NUCLEOTIDE SEQUENCE [LARGE SCALE GENOMIC DNA]</scope>
</reference>
<accession>A0ABD1UXZ0</accession>
<gene>
    <name evidence="1" type="ORF">Fot_21941</name>
</gene>
<name>A0ABD1UXZ0_9LAMI</name>
<dbReference type="EMBL" id="JBFOLJ010000006">
    <property type="protein sequence ID" value="KAL2529340.1"/>
    <property type="molecule type" value="Genomic_DNA"/>
</dbReference>
<sequence>MTDKRSTTCSSTPHQIDQHHYERVYHWRPHIGGANNYSQKNYVRVVKKPLLESYWVCKKSRPNGPSIIFGDEDDANVHYLHYDALVVQVVIARNIVKRKLGECLVWKCLQPDGG</sequence>
<comment type="caution">
    <text evidence="1">The sequence shown here is derived from an EMBL/GenBank/DDBJ whole genome shotgun (WGS) entry which is preliminary data.</text>
</comment>
<dbReference type="Proteomes" id="UP001604277">
    <property type="component" value="Unassembled WGS sequence"/>
</dbReference>
<dbReference type="AlphaFoldDB" id="A0ABD1UXZ0"/>
<protein>
    <submittedName>
        <fullName evidence="1">Uncharacterized protein</fullName>
    </submittedName>
</protein>
<evidence type="ECO:0000313" key="2">
    <source>
        <dbReference type="Proteomes" id="UP001604277"/>
    </source>
</evidence>
<organism evidence="1 2">
    <name type="scientific">Forsythia ovata</name>
    <dbReference type="NCBI Taxonomy" id="205694"/>
    <lineage>
        <taxon>Eukaryota</taxon>
        <taxon>Viridiplantae</taxon>
        <taxon>Streptophyta</taxon>
        <taxon>Embryophyta</taxon>
        <taxon>Tracheophyta</taxon>
        <taxon>Spermatophyta</taxon>
        <taxon>Magnoliopsida</taxon>
        <taxon>eudicotyledons</taxon>
        <taxon>Gunneridae</taxon>
        <taxon>Pentapetalae</taxon>
        <taxon>asterids</taxon>
        <taxon>lamiids</taxon>
        <taxon>Lamiales</taxon>
        <taxon>Oleaceae</taxon>
        <taxon>Forsythieae</taxon>
        <taxon>Forsythia</taxon>
    </lineage>
</organism>
<evidence type="ECO:0000313" key="1">
    <source>
        <dbReference type="EMBL" id="KAL2529340.1"/>
    </source>
</evidence>
<proteinExistence type="predicted"/>
<keyword evidence="2" id="KW-1185">Reference proteome</keyword>